<gene>
    <name evidence="1" type="ORF">MAPG_01169</name>
</gene>
<proteinExistence type="predicted"/>
<reference evidence="1" key="1">
    <citation type="submission" date="2010-05" db="EMBL/GenBank/DDBJ databases">
        <title>The Genome Sequence of Magnaporthe poae strain ATCC 64411.</title>
        <authorList>
            <consortium name="The Broad Institute Genome Sequencing Platform"/>
            <consortium name="Broad Institute Genome Sequencing Center for Infectious Disease"/>
            <person name="Ma L.-J."/>
            <person name="Dead R."/>
            <person name="Young S."/>
            <person name="Zeng Q."/>
            <person name="Koehrsen M."/>
            <person name="Alvarado L."/>
            <person name="Berlin A."/>
            <person name="Chapman S.B."/>
            <person name="Chen Z."/>
            <person name="Freedman E."/>
            <person name="Gellesch M."/>
            <person name="Goldberg J."/>
            <person name="Griggs A."/>
            <person name="Gujja S."/>
            <person name="Heilman E.R."/>
            <person name="Heiman D."/>
            <person name="Hepburn T."/>
            <person name="Howarth C."/>
            <person name="Jen D."/>
            <person name="Larson L."/>
            <person name="Mehta T."/>
            <person name="Neiman D."/>
            <person name="Pearson M."/>
            <person name="Roberts A."/>
            <person name="Saif S."/>
            <person name="Shea T."/>
            <person name="Shenoy N."/>
            <person name="Sisk P."/>
            <person name="Stolte C."/>
            <person name="Sykes S."/>
            <person name="Walk T."/>
            <person name="White J."/>
            <person name="Yandava C."/>
            <person name="Haas B."/>
            <person name="Nusbaum C."/>
            <person name="Birren B."/>
        </authorList>
    </citation>
    <scope>NUCLEOTIDE SEQUENCE</scope>
    <source>
        <strain evidence="1">ATCC 64411</strain>
    </source>
</reference>
<protein>
    <submittedName>
        <fullName evidence="1">Uncharacterized protein</fullName>
    </submittedName>
</protein>
<feature type="non-terminal residue" evidence="1">
    <location>
        <position position="1"/>
    </location>
</feature>
<dbReference type="AlphaFoldDB" id="A0A0H2TF31"/>
<sequence length="201" mass="22164">WGWAFVGPRAPKGTSTTFVPPWLGSKIVTSHSSTSVKLESFLKTIPSRHQHGSPLAGKGLLDVELLAGCICVCRGPHGVDSPLSALSFFFFSPYLVSTKVFTCIRPSSKVANVRDWMSIPEYHHTLANSGSKRESQKSRVIIRRPDRRPCLMFSRFPLSQPTTPPHAFLTRNMAYHPWGKTISDGGVSRDKEVGGALACIW</sequence>
<dbReference type="EMBL" id="GL876966">
    <property type="protein sequence ID" value="KLU82092.1"/>
    <property type="molecule type" value="Genomic_DNA"/>
</dbReference>
<evidence type="ECO:0000313" key="1">
    <source>
        <dbReference type="EMBL" id="KLU82092.1"/>
    </source>
</evidence>
<dbReference type="VEuPathDB" id="FungiDB:MAPG_01169"/>
<organism evidence="1">
    <name type="scientific">Magnaporthiopsis poae (strain ATCC 64411 / 73-15)</name>
    <name type="common">Kentucky bluegrass fungus</name>
    <name type="synonym">Magnaporthe poae</name>
    <dbReference type="NCBI Taxonomy" id="644358"/>
    <lineage>
        <taxon>Eukaryota</taxon>
        <taxon>Fungi</taxon>
        <taxon>Dikarya</taxon>
        <taxon>Ascomycota</taxon>
        <taxon>Pezizomycotina</taxon>
        <taxon>Sordariomycetes</taxon>
        <taxon>Sordariomycetidae</taxon>
        <taxon>Magnaporthales</taxon>
        <taxon>Magnaporthaceae</taxon>
        <taxon>Magnaporthiopsis</taxon>
    </lineage>
</organism>
<accession>A0A0H2TF31</accession>
<name>A0A0H2TF31_MAGP6</name>
<reference evidence="1" key="2">
    <citation type="submission" date="2011-03" db="EMBL/GenBank/DDBJ databases">
        <title>Annotation of Magnaporthe poae ATCC 64411.</title>
        <authorList>
            <person name="Ma L.-J."/>
            <person name="Dead R."/>
            <person name="Young S.K."/>
            <person name="Zeng Q."/>
            <person name="Gargeya S."/>
            <person name="Fitzgerald M."/>
            <person name="Haas B."/>
            <person name="Abouelleil A."/>
            <person name="Alvarado L."/>
            <person name="Arachchi H.M."/>
            <person name="Berlin A."/>
            <person name="Brown A."/>
            <person name="Chapman S.B."/>
            <person name="Chen Z."/>
            <person name="Dunbar C."/>
            <person name="Freedman E."/>
            <person name="Gearin G."/>
            <person name="Gellesch M."/>
            <person name="Goldberg J."/>
            <person name="Griggs A."/>
            <person name="Gujja S."/>
            <person name="Heiman D."/>
            <person name="Howarth C."/>
            <person name="Larson L."/>
            <person name="Lui A."/>
            <person name="MacDonald P.J.P."/>
            <person name="Mehta T."/>
            <person name="Montmayeur A."/>
            <person name="Murphy C."/>
            <person name="Neiman D."/>
            <person name="Pearson M."/>
            <person name="Priest M."/>
            <person name="Roberts A."/>
            <person name="Saif S."/>
            <person name="Shea T."/>
            <person name="Shenoy N."/>
            <person name="Sisk P."/>
            <person name="Stolte C."/>
            <person name="Sykes S."/>
            <person name="Yandava C."/>
            <person name="Wortman J."/>
            <person name="Nusbaum C."/>
            <person name="Birren B."/>
        </authorList>
    </citation>
    <scope>NUCLEOTIDE SEQUENCE</scope>
    <source>
        <strain evidence="1">ATCC 64411</strain>
    </source>
</reference>